<dbReference type="AlphaFoldDB" id="A0A9P0ZTK0"/>
<accession>A0A9P0ZTK0</accession>
<dbReference type="Pfam" id="PF10151">
    <property type="entry name" value="TMEM214"/>
    <property type="match status" value="1"/>
</dbReference>
<dbReference type="EMBL" id="CAMAPE010000065">
    <property type="protein sequence ID" value="CAH9114579.1"/>
    <property type="molecule type" value="Genomic_DNA"/>
</dbReference>
<evidence type="ECO:0000256" key="1">
    <source>
        <dbReference type="SAM" id="MobiDB-lite"/>
    </source>
</evidence>
<comment type="caution">
    <text evidence="2">The sequence shown here is derived from an EMBL/GenBank/DDBJ whole genome shotgun (WGS) entry which is preliminary data.</text>
</comment>
<organism evidence="2 3">
    <name type="scientific">Cuscuta europaea</name>
    <name type="common">European dodder</name>
    <dbReference type="NCBI Taxonomy" id="41803"/>
    <lineage>
        <taxon>Eukaryota</taxon>
        <taxon>Viridiplantae</taxon>
        <taxon>Streptophyta</taxon>
        <taxon>Embryophyta</taxon>
        <taxon>Tracheophyta</taxon>
        <taxon>Spermatophyta</taxon>
        <taxon>Magnoliopsida</taxon>
        <taxon>eudicotyledons</taxon>
        <taxon>Gunneridae</taxon>
        <taxon>Pentapetalae</taxon>
        <taxon>asterids</taxon>
        <taxon>lamiids</taxon>
        <taxon>Solanales</taxon>
        <taxon>Convolvulaceae</taxon>
        <taxon>Cuscuteae</taxon>
        <taxon>Cuscuta</taxon>
        <taxon>Cuscuta subgen. Cuscuta</taxon>
    </lineage>
</organism>
<gene>
    <name evidence="2" type="ORF">CEURO_LOCUS20438</name>
</gene>
<reference evidence="2" key="1">
    <citation type="submission" date="2022-07" db="EMBL/GenBank/DDBJ databases">
        <authorList>
            <person name="Macas J."/>
            <person name="Novak P."/>
            <person name="Neumann P."/>
        </authorList>
    </citation>
    <scope>NUCLEOTIDE SEQUENCE</scope>
</reference>
<evidence type="ECO:0000313" key="2">
    <source>
        <dbReference type="EMBL" id="CAH9114579.1"/>
    </source>
</evidence>
<dbReference type="GO" id="GO:0005794">
    <property type="term" value="C:Golgi apparatus"/>
    <property type="evidence" value="ECO:0007669"/>
    <property type="project" value="TreeGrafter"/>
</dbReference>
<dbReference type="PANTHER" id="PTHR13448:SF14">
    <property type="entry name" value="F26K24.17 PROTEIN"/>
    <property type="match status" value="1"/>
</dbReference>
<protein>
    <recommendedName>
        <fullName evidence="4">Transmembrane protein</fullName>
    </recommendedName>
</protein>
<proteinExistence type="predicted"/>
<name>A0A9P0ZTK0_CUSEU</name>
<dbReference type="InterPro" id="IPR019308">
    <property type="entry name" value="TMEM214"/>
</dbReference>
<feature type="compositionally biased region" description="Basic and acidic residues" evidence="1">
    <location>
        <begin position="9"/>
        <end position="23"/>
    </location>
</feature>
<feature type="region of interest" description="Disordered" evidence="1">
    <location>
        <begin position="1"/>
        <end position="51"/>
    </location>
</feature>
<dbReference type="PANTHER" id="PTHR13448">
    <property type="entry name" value="TRANSMEMBRANE PROTEIN 214"/>
    <property type="match status" value="1"/>
</dbReference>
<keyword evidence="3" id="KW-1185">Reference proteome</keyword>
<dbReference type="Proteomes" id="UP001152484">
    <property type="component" value="Unassembled WGS sequence"/>
</dbReference>
<feature type="compositionally biased region" description="Polar residues" evidence="1">
    <location>
        <begin position="37"/>
        <end position="46"/>
    </location>
</feature>
<evidence type="ECO:0008006" key="4">
    <source>
        <dbReference type="Google" id="ProtNLM"/>
    </source>
</evidence>
<evidence type="ECO:0000313" key="3">
    <source>
        <dbReference type="Proteomes" id="UP001152484"/>
    </source>
</evidence>
<sequence length="583" mass="64852">MEDQSMDFESIHHVESAHNDHGWQKVSYVKKQRKNQQKPASDSTKIVPNGSVVPAADNVFMSLEKQSEERHQRIEAQRAAMYLDDEVPARSAANHRSHDEDQDSDVEGGVPNGVVEVKKKKEKQKKLKKPKVTVAEAAAKIVPAELSDFLDEISASYESQEQILLMRFADYFGRAFSSVSASQFPWLKLFRESLVSKIADVPVSHISEPVYKISVDWINKRSNESLGFIVLWALDSILSDLAAQQSVKVSKKGAQQSSSKSQVAIFLVLSMVLRRKPDVLITLMPTLREDKMYQGQDKLPVMVWVTAQACHGDVCVGLYVWSHWILPLVGGKSGSNPQARDLILQSVERILSLPKARTILINGSVRKGERLVPPSALDFLLRMTFPASSARVKATDRFEKIYPTLKEVALAGSPGSKAMKQVSQQIFPFAVKAAGEGIPALSQEGANIFVWCLNQNADCYKQWDKIYVDNIEASVAALRKLAVDWKVLSANQSSHNALRETLKSFRHKNEKLSTDGVDQSLLKDADKHCKLLLGRLSSGHGCFKSFAVLVVLLGLGAASVRSLEFFQSFDWDKFSTLLTITTQ</sequence>
<dbReference type="GO" id="GO:0005783">
    <property type="term" value="C:endoplasmic reticulum"/>
    <property type="evidence" value="ECO:0007669"/>
    <property type="project" value="TreeGrafter"/>
</dbReference>
<feature type="region of interest" description="Disordered" evidence="1">
    <location>
        <begin position="89"/>
        <end position="114"/>
    </location>
</feature>
<dbReference type="OrthoDB" id="10022292at2759"/>